<name>A0A1C0ZYX0_9BACL</name>
<dbReference type="Proteomes" id="UP000093309">
    <property type="component" value="Unassembled WGS sequence"/>
</dbReference>
<keyword evidence="2" id="KW-1185">Reference proteome</keyword>
<evidence type="ECO:0000313" key="2">
    <source>
        <dbReference type="Proteomes" id="UP000093309"/>
    </source>
</evidence>
<sequence>MKWIVLVVILLLVLLLVYKFTLKMKDKVETNKVINMSLQRRKKSQSINKQTCSYCRKKEKKLSFYADEQGRVVGVCKVCQPQAERRALRRL</sequence>
<dbReference type="RefSeq" id="WP_065854188.1">
    <property type="nucleotide sequence ID" value="NZ_LYPC01000023.1"/>
</dbReference>
<dbReference type="EMBL" id="LYPC01000023">
    <property type="protein sequence ID" value="OCT13334.1"/>
    <property type="molecule type" value="Genomic_DNA"/>
</dbReference>
<proteinExistence type="predicted"/>
<protein>
    <submittedName>
        <fullName evidence="1">Uncharacterized protein</fullName>
    </submittedName>
</protein>
<dbReference type="OrthoDB" id="2679368at2"/>
<comment type="caution">
    <text evidence="1">The sequence shown here is derived from an EMBL/GenBank/DDBJ whole genome shotgun (WGS) entry which is preliminary data.</text>
</comment>
<dbReference type="AlphaFoldDB" id="A0A1C0ZYX0"/>
<evidence type="ECO:0000313" key="1">
    <source>
        <dbReference type="EMBL" id="OCT13334.1"/>
    </source>
</evidence>
<accession>A0A1C0ZYX0</accession>
<reference evidence="2" key="1">
    <citation type="submission" date="2016-05" db="EMBL/GenBank/DDBJ databases">
        <title>Paenibacillus oryzae. sp. nov., isolated from the rice root.</title>
        <authorList>
            <person name="Zhang J."/>
            <person name="Zhang X."/>
        </authorList>
    </citation>
    <scope>NUCLEOTIDE SEQUENCE [LARGE SCALE GENOMIC DNA]</scope>
    <source>
        <strain evidence="2">KCTC13222</strain>
    </source>
</reference>
<gene>
    <name evidence="1" type="ORF">A8709_03510</name>
</gene>
<dbReference type="STRING" id="512399.A8709_03510"/>
<organism evidence="1 2">
    <name type="scientific">Paenibacillus pectinilyticus</name>
    <dbReference type="NCBI Taxonomy" id="512399"/>
    <lineage>
        <taxon>Bacteria</taxon>
        <taxon>Bacillati</taxon>
        <taxon>Bacillota</taxon>
        <taxon>Bacilli</taxon>
        <taxon>Bacillales</taxon>
        <taxon>Paenibacillaceae</taxon>
        <taxon>Paenibacillus</taxon>
    </lineage>
</organism>